<proteinExistence type="predicted"/>
<sequence>MANNKLERTFDFLQKHVHYTDEDYVNHPEFKKNADFKIKHTEYWLFSDLYNLFGPQYVGTHERIIETTGAQINFPHYIKLPKTSLLGTPKAPSFHVFFSDHVMSIINNYHIKEQPEQRIDMVAAPDARLSRYACWRLLKQWPNMIFAQLYFLMPDATFKNIYDTSYKFSRLYQRQELTNAEKIVNGIAHSHGASLHKFNQDMHKIFFDLKNLGEFKTNYDIKGTVFDYMGSQSLMARQQALNNAIKRYDYSNTKTFPVFMDIITKELILARQNMIKRTGRAPENDLSDRTISQILGELKKMERYFINGYAYQSLK</sequence>
<comment type="caution">
    <text evidence="1">The sequence shown here is derived from an EMBL/GenBank/DDBJ whole genome shotgun (WGS) entry which is preliminary data.</text>
</comment>
<evidence type="ECO:0000313" key="2">
    <source>
        <dbReference type="Proteomes" id="UP000824142"/>
    </source>
</evidence>
<dbReference type="AlphaFoldDB" id="A0A9D1MSC5"/>
<dbReference type="EMBL" id="DVNO01000031">
    <property type="protein sequence ID" value="HIU65710.1"/>
    <property type="molecule type" value="Genomic_DNA"/>
</dbReference>
<evidence type="ECO:0000313" key="1">
    <source>
        <dbReference type="EMBL" id="HIU65710.1"/>
    </source>
</evidence>
<reference evidence="1" key="1">
    <citation type="submission" date="2020-10" db="EMBL/GenBank/DDBJ databases">
        <authorList>
            <person name="Gilroy R."/>
        </authorList>
    </citation>
    <scope>NUCLEOTIDE SEQUENCE</scope>
    <source>
        <strain evidence="1">CHK136-897</strain>
    </source>
</reference>
<protein>
    <submittedName>
        <fullName evidence="1">Uncharacterized protein</fullName>
    </submittedName>
</protein>
<name>A0A9D1MSC5_9PROT</name>
<accession>A0A9D1MSC5</accession>
<gene>
    <name evidence="1" type="ORF">IAC63_03675</name>
</gene>
<reference evidence="1" key="2">
    <citation type="journal article" date="2021" name="PeerJ">
        <title>Extensive microbial diversity within the chicken gut microbiome revealed by metagenomics and culture.</title>
        <authorList>
            <person name="Gilroy R."/>
            <person name="Ravi A."/>
            <person name="Getino M."/>
            <person name="Pursley I."/>
            <person name="Horton D.L."/>
            <person name="Alikhan N.F."/>
            <person name="Baker D."/>
            <person name="Gharbi K."/>
            <person name="Hall N."/>
            <person name="Watson M."/>
            <person name="Adriaenssens E.M."/>
            <person name="Foster-Nyarko E."/>
            <person name="Jarju S."/>
            <person name="Secka A."/>
            <person name="Antonio M."/>
            <person name="Oren A."/>
            <person name="Chaudhuri R.R."/>
            <person name="La Ragione R."/>
            <person name="Hildebrand F."/>
            <person name="Pallen M.J."/>
        </authorList>
    </citation>
    <scope>NUCLEOTIDE SEQUENCE</scope>
    <source>
        <strain evidence="1">CHK136-897</strain>
    </source>
</reference>
<dbReference type="Proteomes" id="UP000824142">
    <property type="component" value="Unassembled WGS sequence"/>
</dbReference>
<organism evidence="1 2">
    <name type="scientific">Candidatus Enterousia avicola</name>
    <dbReference type="NCBI Taxonomy" id="2840787"/>
    <lineage>
        <taxon>Bacteria</taxon>
        <taxon>Pseudomonadati</taxon>
        <taxon>Pseudomonadota</taxon>
        <taxon>Alphaproteobacteria</taxon>
        <taxon>Candidatus Enterousia</taxon>
    </lineage>
</organism>